<evidence type="ECO:0000313" key="4">
    <source>
        <dbReference type="Proteomes" id="UP000640333"/>
    </source>
</evidence>
<keyword evidence="4" id="KW-1185">Reference proteome</keyword>
<evidence type="ECO:0000313" key="3">
    <source>
        <dbReference type="EMBL" id="MBE9399147.1"/>
    </source>
</evidence>
<dbReference type="InterPro" id="IPR004629">
    <property type="entry name" value="WecG_TagA_CpsF"/>
</dbReference>
<keyword evidence="2" id="KW-0808">Transferase</keyword>
<dbReference type="PANTHER" id="PTHR34136:SF1">
    <property type="entry name" value="UDP-N-ACETYL-D-MANNOSAMINURONIC ACID TRANSFERASE"/>
    <property type="match status" value="1"/>
</dbReference>
<evidence type="ECO:0000256" key="1">
    <source>
        <dbReference type="ARBA" id="ARBA00022676"/>
    </source>
</evidence>
<dbReference type="CDD" id="cd06533">
    <property type="entry name" value="Glyco_transf_WecG_TagA"/>
    <property type="match status" value="1"/>
</dbReference>
<gene>
    <name evidence="3" type="ORF">IOQ59_17945</name>
</gene>
<evidence type="ECO:0000256" key="2">
    <source>
        <dbReference type="ARBA" id="ARBA00022679"/>
    </source>
</evidence>
<dbReference type="AlphaFoldDB" id="A0A8J7FST7"/>
<protein>
    <submittedName>
        <fullName evidence="3">WecB/TagA/CpsF family glycosyltransferase</fullName>
    </submittedName>
</protein>
<dbReference type="Pfam" id="PF03808">
    <property type="entry name" value="Glyco_tran_WecG"/>
    <property type="match status" value="1"/>
</dbReference>
<name>A0A8J7FST7_9GAMM</name>
<organism evidence="3 4">
    <name type="scientific">Pontibacterium sinense</name>
    <dbReference type="NCBI Taxonomy" id="2781979"/>
    <lineage>
        <taxon>Bacteria</taxon>
        <taxon>Pseudomonadati</taxon>
        <taxon>Pseudomonadota</taxon>
        <taxon>Gammaproteobacteria</taxon>
        <taxon>Oceanospirillales</taxon>
        <taxon>Oceanospirillaceae</taxon>
        <taxon>Pontibacterium</taxon>
    </lineage>
</organism>
<accession>A0A8J7FST7</accession>
<keyword evidence="1" id="KW-0328">Glycosyltransferase</keyword>
<dbReference type="RefSeq" id="WP_193954839.1">
    <property type="nucleotide sequence ID" value="NZ_JADEYS010000022.1"/>
</dbReference>
<dbReference type="Proteomes" id="UP000640333">
    <property type="component" value="Unassembled WGS sequence"/>
</dbReference>
<dbReference type="EMBL" id="JADEYS010000022">
    <property type="protein sequence ID" value="MBE9399147.1"/>
    <property type="molecule type" value="Genomic_DNA"/>
</dbReference>
<proteinExistence type="predicted"/>
<dbReference type="PANTHER" id="PTHR34136">
    <property type="match status" value="1"/>
</dbReference>
<reference evidence="3" key="1">
    <citation type="submission" date="2020-10" db="EMBL/GenBank/DDBJ databases">
        <title>Bacterium isolated from coastal waters sediment.</title>
        <authorList>
            <person name="Chen R.-J."/>
            <person name="Lu D.-C."/>
            <person name="Zhu K.-L."/>
            <person name="Du Z.-J."/>
        </authorList>
    </citation>
    <scope>NUCLEOTIDE SEQUENCE</scope>
    <source>
        <strain evidence="3">N1Y112</strain>
    </source>
</reference>
<comment type="caution">
    <text evidence="3">The sequence shown here is derived from an EMBL/GenBank/DDBJ whole genome shotgun (WGS) entry which is preliminary data.</text>
</comment>
<sequence>MSLTEKPQYKEEWLNGVRYHVVHRQDIFDSIRWAAENGEGGNIMNVNIHAMNLAYEDPSFRHILNNADMVFVDGAGVKLGCKIARCDVGQRLTPADWLEEMFEMCSQEQWPIFLLGDIDEMGERFEEAMAKRYPDCPFAGRHNGFFDREGEENDKVIDMINNSGAKVLLVGMSMPIQEKWIWDNRNKLTVPVKLATGAFHRIFTGDIDRAPKWVTDNGFEWLYRLAMQPHTWKRYILGNPVFMLRVAWHHILGFRFKERT</sequence>
<dbReference type="GO" id="GO:0016758">
    <property type="term" value="F:hexosyltransferase activity"/>
    <property type="evidence" value="ECO:0007669"/>
    <property type="project" value="TreeGrafter"/>
</dbReference>
<dbReference type="NCBIfam" id="TIGR00696">
    <property type="entry name" value="wecG_tagA_cpsF"/>
    <property type="match status" value="1"/>
</dbReference>